<evidence type="ECO:0000256" key="2">
    <source>
        <dbReference type="ARBA" id="ARBA00022730"/>
    </source>
</evidence>
<dbReference type="Proteomes" id="UP001163687">
    <property type="component" value="Chromosome"/>
</dbReference>
<evidence type="ECO:0000256" key="7">
    <source>
        <dbReference type="ARBA" id="ARBA00035257"/>
    </source>
</evidence>
<dbReference type="CDD" id="cd02412">
    <property type="entry name" value="KH-II_30S_S3"/>
    <property type="match status" value="1"/>
</dbReference>
<dbReference type="GO" id="GO:0019843">
    <property type="term" value="F:rRNA binding"/>
    <property type="evidence" value="ECO:0007669"/>
    <property type="project" value="UniProtKB-UniRule"/>
</dbReference>
<organism evidence="12 13">
    <name type="scientific">Caldinitratiruptor microaerophilus</name>
    <dbReference type="NCBI Taxonomy" id="671077"/>
    <lineage>
        <taxon>Bacteria</taxon>
        <taxon>Bacillati</taxon>
        <taxon>Bacillota</taxon>
        <taxon>Clostridia</taxon>
        <taxon>Eubacteriales</taxon>
        <taxon>Symbiobacteriaceae</taxon>
        <taxon>Caldinitratiruptor</taxon>
    </lineage>
</organism>
<dbReference type="AlphaFoldDB" id="A0AA35G9L9"/>
<dbReference type="PANTHER" id="PTHR11760:SF19">
    <property type="entry name" value="SMALL RIBOSOMAL SUBUNIT PROTEIN US3C"/>
    <property type="match status" value="1"/>
</dbReference>
<evidence type="ECO:0000259" key="11">
    <source>
        <dbReference type="PROSITE" id="PS50823"/>
    </source>
</evidence>
<dbReference type="SMART" id="SM00322">
    <property type="entry name" value="KH"/>
    <property type="match status" value="1"/>
</dbReference>
<keyword evidence="13" id="KW-1185">Reference proteome</keyword>
<dbReference type="InterPro" id="IPR001351">
    <property type="entry name" value="Ribosomal_uS3_C"/>
</dbReference>
<dbReference type="InterPro" id="IPR009019">
    <property type="entry name" value="KH_sf_prok-type"/>
</dbReference>
<keyword evidence="2 8" id="KW-0699">rRNA-binding</keyword>
<keyword evidence="5 8" id="KW-0687">Ribonucleoprotein</keyword>
<comment type="function">
    <text evidence="6 8">Binds the lower part of the 30S subunit head. Binds mRNA in the 70S ribosome, positioning it for translation.</text>
</comment>
<proteinExistence type="inferred from homology"/>
<dbReference type="InterPro" id="IPR004044">
    <property type="entry name" value="KH_dom_type_2"/>
</dbReference>
<dbReference type="InterPro" id="IPR018280">
    <property type="entry name" value="Ribosomal_uS3_CS"/>
</dbReference>
<dbReference type="GO" id="GO:0022627">
    <property type="term" value="C:cytosolic small ribosomal subunit"/>
    <property type="evidence" value="ECO:0007669"/>
    <property type="project" value="TreeGrafter"/>
</dbReference>
<dbReference type="SUPFAM" id="SSF54821">
    <property type="entry name" value="Ribosomal protein S3 C-terminal domain"/>
    <property type="match status" value="1"/>
</dbReference>
<evidence type="ECO:0000256" key="8">
    <source>
        <dbReference type="HAMAP-Rule" id="MF_01309"/>
    </source>
</evidence>
<comment type="subunit">
    <text evidence="8">Part of the 30S ribosomal subunit. Forms a tight complex with proteins S10 and S14.</text>
</comment>
<dbReference type="PROSITE" id="PS50823">
    <property type="entry name" value="KH_TYPE_2"/>
    <property type="match status" value="1"/>
</dbReference>
<dbReference type="GO" id="GO:0003729">
    <property type="term" value="F:mRNA binding"/>
    <property type="evidence" value="ECO:0007669"/>
    <property type="project" value="UniProtKB-UniRule"/>
</dbReference>
<name>A0AA35G9L9_9FIRM</name>
<dbReference type="RefSeq" id="WP_264842820.1">
    <property type="nucleotide sequence ID" value="NZ_AP025628.1"/>
</dbReference>
<dbReference type="InterPro" id="IPR057258">
    <property type="entry name" value="Ribosomal_uS3"/>
</dbReference>
<evidence type="ECO:0000313" key="12">
    <source>
        <dbReference type="EMBL" id="BDG62226.1"/>
    </source>
</evidence>
<dbReference type="PROSITE" id="PS00548">
    <property type="entry name" value="RIBOSOMAL_S3"/>
    <property type="match status" value="1"/>
</dbReference>
<reference evidence="12" key="1">
    <citation type="submission" date="2022-03" db="EMBL/GenBank/DDBJ databases">
        <title>Complete genome sequence of Caldinitratiruptor microaerophilus.</title>
        <authorList>
            <person name="Mukaiyama R."/>
            <person name="Nishiyama T."/>
            <person name="Ueda K."/>
        </authorList>
    </citation>
    <scope>NUCLEOTIDE SEQUENCE</scope>
    <source>
        <strain evidence="12">JCM 16183</strain>
    </source>
</reference>
<feature type="region of interest" description="Disordered" evidence="10">
    <location>
        <begin position="214"/>
        <end position="257"/>
    </location>
</feature>
<dbReference type="NCBIfam" id="TIGR01009">
    <property type="entry name" value="rpsC_bact"/>
    <property type="match status" value="1"/>
</dbReference>
<protein>
    <recommendedName>
        <fullName evidence="7 8">Small ribosomal subunit protein uS3</fullName>
    </recommendedName>
</protein>
<evidence type="ECO:0000256" key="6">
    <source>
        <dbReference type="ARBA" id="ARBA00024998"/>
    </source>
</evidence>
<dbReference type="Gene3D" id="3.30.1140.32">
    <property type="entry name" value="Ribosomal protein S3, C-terminal domain"/>
    <property type="match status" value="1"/>
</dbReference>
<dbReference type="SUPFAM" id="SSF54814">
    <property type="entry name" value="Prokaryotic type KH domain (KH-domain type II)"/>
    <property type="match status" value="1"/>
</dbReference>
<evidence type="ECO:0000256" key="5">
    <source>
        <dbReference type="ARBA" id="ARBA00023274"/>
    </source>
</evidence>
<sequence>MGQKVHPNGLRVGVYRDWNSRWFASKKELPELLVEDTKIRKYIKRTFYNAGISRVEIERSAGRVRVIIHTGKPGMVIGKGGAGVEELRKTLEQMTGKQVKIDIIEIRAPELDAQLVAESVAQQLEKRVSARRAMKQAISRAMRLGAKGARIIVSGRIAGAEIARRERDWEGTVPLHTLRADIDYGFAEANTTYGKIGVKVWIYKGEFGQQIVPAETARDRRERGGRRGRGGDRGREGGRQPAGAGAGRGGRGERRGR</sequence>
<keyword evidence="3 8" id="KW-0694">RNA-binding</keyword>
<dbReference type="Pfam" id="PF00189">
    <property type="entry name" value="Ribosomal_S3_C"/>
    <property type="match status" value="1"/>
</dbReference>
<evidence type="ECO:0000256" key="1">
    <source>
        <dbReference type="ARBA" id="ARBA00010761"/>
    </source>
</evidence>
<dbReference type="InterPro" id="IPR015946">
    <property type="entry name" value="KH_dom-like_a/b"/>
</dbReference>
<dbReference type="GO" id="GO:0006412">
    <property type="term" value="P:translation"/>
    <property type="evidence" value="ECO:0007669"/>
    <property type="project" value="UniProtKB-UniRule"/>
</dbReference>
<gene>
    <name evidence="8 12" type="primary">rpsC</name>
    <name evidence="12" type="ORF">caldi_33160</name>
</gene>
<dbReference type="KEGG" id="cmic:caldi_33160"/>
<evidence type="ECO:0000256" key="3">
    <source>
        <dbReference type="ARBA" id="ARBA00022884"/>
    </source>
</evidence>
<evidence type="ECO:0000256" key="4">
    <source>
        <dbReference type="ARBA" id="ARBA00022980"/>
    </source>
</evidence>
<dbReference type="GO" id="GO:0003735">
    <property type="term" value="F:structural constituent of ribosome"/>
    <property type="evidence" value="ECO:0007669"/>
    <property type="project" value="InterPro"/>
</dbReference>
<dbReference type="PANTHER" id="PTHR11760">
    <property type="entry name" value="30S/40S RIBOSOMAL PROTEIN S3"/>
    <property type="match status" value="1"/>
</dbReference>
<dbReference type="FunFam" id="3.30.300.20:FF:000001">
    <property type="entry name" value="30S ribosomal protein S3"/>
    <property type="match status" value="1"/>
</dbReference>
<dbReference type="EMBL" id="AP025628">
    <property type="protein sequence ID" value="BDG62226.1"/>
    <property type="molecule type" value="Genomic_DNA"/>
</dbReference>
<dbReference type="Pfam" id="PF07650">
    <property type="entry name" value="KH_2"/>
    <property type="match status" value="1"/>
</dbReference>
<accession>A0AA35G9L9</accession>
<dbReference type="HAMAP" id="MF_01309_B">
    <property type="entry name" value="Ribosomal_uS3_B"/>
    <property type="match status" value="1"/>
</dbReference>
<evidence type="ECO:0000256" key="9">
    <source>
        <dbReference type="RuleBase" id="RU003624"/>
    </source>
</evidence>
<keyword evidence="4 8" id="KW-0689">Ribosomal protein</keyword>
<feature type="compositionally biased region" description="Basic and acidic residues" evidence="10">
    <location>
        <begin position="229"/>
        <end position="238"/>
    </location>
</feature>
<dbReference type="InterPro" id="IPR005704">
    <property type="entry name" value="Ribosomal_uS3_bac-typ"/>
</dbReference>
<dbReference type="Gene3D" id="3.30.300.20">
    <property type="match status" value="1"/>
</dbReference>
<comment type="similarity">
    <text evidence="1 8 9">Belongs to the universal ribosomal protein uS3 family.</text>
</comment>
<evidence type="ECO:0000313" key="13">
    <source>
        <dbReference type="Proteomes" id="UP001163687"/>
    </source>
</evidence>
<feature type="domain" description="KH type-2" evidence="11">
    <location>
        <begin position="39"/>
        <end position="107"/>
    </location>
</feature>
<evidence type="ECO:0000256" key="10">
    <source>
        <dbReference type="SAM" id="MobiDB-lite"/>
    </source>
</evidence>
<dbReference type="InterPro" id="IPR036419">
    <property type="entry name" value="Ribosomal_S3_C_sf"/>
</dbReference>
<dbReference type="InterPro" id="IPR004087">
    <property type="entry name" value="KH_dom"/>
</dbReference>